<accession>A0A1M6LWG2</accession>
<protein>
    <submittedName>
        <fullName evidence="1">Uncharacterized protein</fullName>
    </submittedName>
</protein>
<dbReference type="Proteomes" id="UP000184171">
    <property type="component" value="Unassembled WGS sequence"/>
</dbReference>
<sequence>MLYFVKDNKLHRYPTPKRCSVKRENEKLRDTIPRGVEQCIYCMNYWPGDKD</sequence>
<evidence type="ECO:0000313" key="2">
    <source>
        <dbReference type="Proteomes" id="UP000184171"/>
    </source>
</evidence>
<dbReference type="EMBL" id="FQZT01000015">
    <property type="protein sequence ID" value="SHJ75505.1"/>
    <property type="molecule type" value="Genomic_DNA"/>
</dbReference>
<dbReference type="STRING" id="1122189.SAMN02745165_03084"/>
<keyword evidence="2" id="KW-1185">Reference proteome</keyword>
<organism evidence="1 2">
    <name type="scientific">Malonomonas rubra DSM 5091</name>
    <dbReference type="NCBI Taxonomy" id="1122189"/>
    <lineage>
        <taxon>Bacteria</taxon>
        <taxon>Pseudomonadati</taxon>
        <taxon>Thermodesulfobacteriota</taxon>
        <taxon>Desulfuromonadia</taxon>
        <taxon>Desulfuromonadales</taxon>
        <taxon>Geopsychrobacteraceae</taxon>
        <taxon>Malonomonas</taxon>
    </lineage>
</organism>
<reference evidence="1 2" key="1">
    <citation type="submission" date="2016-11" db="EMBL/GenBank/DDBJ databases">
        <authorList>
            <person name="Jaros S."/>
            <person name="Januszkiewicz K."/>
            <person name="Wedrychowicz H."/>
        </authorList>
    </citation>
    <scope>NUCLEOTIDE SEQUENCE [LARGE SCALE GENOMIC DNA]</scope>
    <source>
        <strain evidence="1 2">DSM 5091</strain>
    </source>
</reference>
<name>A0A1M6LWG2_MALRU</name>
<dbReference type="AlphaFoldDB" id="A0A1M6LWG2"/>
<proteinExistence type="predicted"/>
<evidence type="ECO:0000313" key="1">
    <source>
        <dbReference type="EMBL" id="SHJ75505.1"/>
    </source>
</evidence>
<gene>
    <name evidence="1" type="ORF">SAMN02745165_03084</name>
</gene>